<protein>
    <submittedName>
        <fullName evidence="1">Uncharacterized protein</fullName>
    </submittedName>
</protein>
<reference evidence="1 2" key="1">
    <citation type="submission" date="2018-11" db="EMBL/GenBank/DDBJ databases">
        <title>Sequencing the genomes of 1000 actinobacteria strains.</title>
        <authorList>
            <person name="Klenk H.-P."/>
        </authorList>
    </citation>
    <scope>NUCLEOTIDE SEQUENCE [LARGE SCALE GENOMIC DNA]</scope>
    <source>
        <strain evidence="1 2">DSM 14012</strain>
    </source>
</reference>
<dbReference type="Pfam" id="PF19673">
    <property type="entry name" value="DUF6176"/>
    <property type="match status" value="1"/>
</dbReference>
<gene>
    <name evidence="1" type="ORF">EDD42_3737</name>
</gene>
<comment type="caution">
    <text evidence="1">The sequence shown here is derived from an EMBL/GenBank/DDBJ whole genome shotgun (WGS) entry which is preliminary data.</text>
</comment>
<accession>A0A3N2C7W9</accession>
<evidence type="ECO:0000313" key="1">
    <source>
        <dbReference type="EMBL" id="ROR83623.1"/>
    </source>
</evidence>
<organism evidence="1 2">
    <name type="scientific">Plantibacter flavus</name>
    <dbReference type="NCBI Taxonomy" id="150123"/>
    <lineage>
        <taxon>Bacteria</taxon>
        <taxon>Bacillati</taxon>
        <taxon>Actinomycetota</taxon>
        <taxon>Actinomycetes</taxon>
        <taxon>Micrococcales</taxon>
        <taxon>Microbacteriaceae</taxon>
        <taxon>Plantibacter</taxon>
    </lineage>
</organism>
<dbReference type="AlphaFoldDB" id="A0A3N2C7W9"/>
<proteinExistence type="predicted"/>
<evidence type="ECO:0000313" key="2">
    <source>
        <dbReference type="Proteomes" id="UP000266915"/>
    </source>
</evidence>
<dbReference type="EMBL" id="RKHL01000001">
    <property type="protein sequence ID" value="ROR83623.1"/>
    <property type="molecule type" value="Genomic_DNA"/>
</dbReference>
<keyword evidence="2" id="KW-1185">Reference proteome</keyword>
<dbReference type="RefSeq" id="WP_085511423.1">
    <property type="nucleotide sequence ID" value="NZ_FXAP01000002.1"/>
</dbReference>
<dbReference type="Proteomes" id="UP000266915">
    <property type="component" value="Unassembled WGS sequence"/>
</dbReference>
<name>A0A3N2C7W9_9MICO</name>
<sequence>MIHLSFRRLKPDQRESVERWLSELNGPRRDEALETLRNEGVEHESAAIIDTSDGPIIVYAMESDDIQRARAIGAASTLPIDQRHHEVMRAADGGPVPHQLVLDLNAS</sequence>
<dbReference type="InterPro" id="IPR046174">
    <property type="entry name" value="DUF6176"/>
</dbReference>